<dbReference type="AlphaFoldDB" id="A0AA35PI39"/>
<organism evidence="1 2">
    <name type="scientific">Podarcis lilfordi</name>
    <name type="common">Lilford's wall lizard</name>
    <dbReference type="NCBI Taxonomy" id="74358"/>
    <lineage>
        <taxon>Eukaryota</taxon>
        <taxon>Metazoa</taxon>
        <taxon>Chordata</taxon>
        <taxon>Craniata</taxon>
        <taxon>Vertebrata</taxon>
        <taxon>Euteleostomi</taxon>
        <taxon>Lepidosauria</taxon>
        <taxon>Squamata</taxon>
        <taxon>Bifurcata</taxon>
        <taxon>Unidentata</taxon>
        <taxon>Episquamata</taxon>
        <taxon>Laterata</taxon>
        <taxon>Lacertibaenia</taxon>
        <taxon>Lacertidae</taxon>
        <taxon>Podarcis</taxon>
    </lineage>
</organism>
<dbReference type="Proteomes" id="UP001178461">
    <property type="component" value="Chromosome 12"/>
</dbReference>
<sequence length="178" mass="19814">MAHCISAFFPGCRRGRAGDSADCGGTLPSQPIRTRLFAITKLLTPESSGSCRLLLLIFFGYFSGLPKRPPQIPSKKPPGSAADPGRGSPWSFAKVFQDVRGSFGCVEAAICKRETIHNLFSSRRCEEAAVCLPFENSDIFKVELESPTLIINTCGTKYNTKREREEREKKERKKMYCL</sequence>
<reference evidence="1" key="1">
    <citation type="submission" date="2022-12" db="EMBL/GenBank/DDBJ databases">
        <authorList>
            <person name="Alioto T."/>
            <person name="Alioto T."/>
            <person name="Gomez Garrido J."/>
        </authorList>
    </citation>
    <scope>NUCLEOTIDE SEQUENCE</scope>
</reference>
<accession>A0AA35PI39</accession>
<gene>
    <name evidence="1" type="ORF">PODLI_1B016915</name>
</gene>
<dbReference type="EMBL" id="OX395137">
    <property type="protein sequence ID" value="CAI5788979.1"/>
    <property type="molecule type" value="Genomic_DNA"/>
</dbReference>
<evidence type="ECO:0000313" key="2">
    <source>
        <dbReference type="Proteomes" id="UP001178461"/>
    </source>
</evidence>
<evidence type="ECO:0000313" key="1">
    <source>
        <dbReference type="EMBL" id="CAI5788979.1"/>
    </source>
</evidence>
<protein>
    <submittedName>
        <fullName evidence="1">Uncharacterized protein</fullName>
    </submittedName>
</protein>
<proteinExistence type="predicted"/>
<keyword evidence="2" id="KW-1185">Reference proteome</keyword>
<name>A0AA35PI39_9SAUR</name>